<dbReference type="PANTHER" id="PTHR33281:SF19">
    <property type="entry name" value="VOLTAGE-DEPENDENT ANION CHANNEL-FORMING PROTEIN YNEE"/>
    <property type="match status" value="1"/>
</dbReference>
<dbReference type="InterPro" id="IPR044669">
    <property type="entry name" value="YneE/VCCN1/2-like"/>
</dbReference>
<keyword evidence="6" id="KW-0406">Ion transport</keyword>
<evidence type="ECO:0000256" key="4">
    <source>
        <dbReference type="ARBA" id="ARBA00022692"/>
    </source>
</evidence>
<comment type="subcellular location">
    <subcellularLocation>
        <location evidence="1">Cell membrane</location>
        <topology evidence="1">Multi-pass membrane protein</topology>
    </subcellularLocation>
</comment>
<dbReference type="AlphaFoldDB" id="A0A8H3XFA8"/>
<evidence type="ECO:0000256" key="5">
    <source>
        <dbReference type="ARBA" id="ARBA00022989"/>
    </source>
</evidence>
<organism evidence="8 9">
    <name type="scientific">Gigaspora margarita</name>
    <dbReference type="NCBI Taxonomy" id="4874"/>
    <lineage>
        <taxon>Eukaryota</taxon>
        <taxon>Fungi</taxon>
        <taxon>Fungi incertae sedis</taxon>
        <taxon>Mucoromycota</taxon>
        <taxon>Glomeromycotina</taxon>
        <taxon>Glomeromycetes</taxon>
        <taxon>Diversisporales</taxon>
        <taxon>Gigasporaceae</taxon>
        <taxon>Gigaspora</taxon>
    </lineage>
</organism>
<dbReference type="GO" id="GO:0005254">
    <property type="term" value="F:chloride channel activity"/>
    <property type="evidence" value="ECO:0007669"/>
    <property type="project" value="InterPro"/>
</dbReference>
<dbReference type="Pfam" id="PF25539">
    <property type="entry name" value="Bestrophin_2"/>
    <property type="match status" value="1"/>
</dbReference>
<evidence type="ECO:0000313" key="8">
    <source>
        <dbReference type="EMBL" id="KAF0456454.1"/>
    </source>
</evidence>
<gene>
    <name evidence="8" type="ORF">F8M41_001352</name>
</gene>
<evidence type="ECO:0000256" key="2">
    <source>
        <dbReference type="ARBA" id="ARBA00022448"/>
    </source>
</evidence>
<dbReference type="PANTHER" id="PTHR33281">
    <property type="entry name" value="UPF0187 PROTEIN YNEE"/>
    <property type="match status" value="1"/>
</dbReference>
<evidence type="ECO:0000313" key="9">
    <source>
        <dbReference type="Proteomes" id="UP000439903"/>
    </source>
</evidence>
<evidence type="ECO:0000256" key="3">
    <source>
        <dbReference type="ARBA" id="ARBA00022475"/>
    </source>
</evidence>
<sequence>MIASIRNLIHYVWVNVPEMNQNNENNENGMDSEKYVVFCLLTEFAAATKKYLREESINEISGVSSIMESSDNNEDENNDSIISKILKCLHRIEPELSPNTQQNTQQNTQLTKIKLIVLYLTHYISQFKSRKEENKRPDSATISQMYANVEKLVECLTSLESVIKSPIPRSYIIHLLQTTWIFCLSLPFQLVEDLKWATVPVVFLSSLLLLGVEAIAREIEDPFGTDPNDLKIDYFCETLDTEQDFVKKHRHMEDHWKKAIDKISSTQEINATVLKEVTIDITEDIENTENTEM</sequence>
<evidence type="ECO:0000256" key="1">
    <source>
        <dbReference type="ARBA" id="ARBA00004651"/>
    </source>
</evidence>
<proteinExistence type="predicted"/>
<keyword evidence="2" id="KW-0813">Transport</keyword>
<keyword evidence="3" id="KW-1003">Cell membrane</keyword>
<keyword evidence="9" id="KW-1185">Reference proteome</keyword>
<name>A0A8H3XFA8_GIGMA</name>
<keyword evidence="5" id="KW-1133">Transmembrane helix</keyword>
<reference evidence="8 9" key="1">
    <citation type="journal article" date="2019" name="Environ. Microbiol.">
        <title>At the nexus of three kingdoms: the genome of the mycorrhizal fungus Gigaspora margarita provides insights into plant, endobacterial and fungal interactions.</title>
        <authorList>
            <person name="Venice F."/>
            <person name="Ghignone S."/>
            <person name="Salvioli di Fossalunga A."/>
            <person name="Amselem J."/>
            <person name="Novero M."/>
            <person name="Xianan X."/>
            <person name="Sedzielewska Toro K."/>
            <person name="Morin E."/>
            <person name="Lipzen A."/>
            <person name="Grigoriev I.V."/>
            <person name="Henrissat B."/>
            <person name="Martin F.M."/>
            <person name="Bonfante P."/>
        </authorList>
    </citation>
    <scope>NUCLEOTIDE SEQUENCE [LARGE SCALE GENOMIC DNA]</scope>
    <source>
        <strain evidence="8 9">BEG34</strain>
    </source>
</reference>
<accession>A0A8H3XFA8</accession>
<keyword evidence="4" id="KW-0812">Transmembrane</keyword>
<keyword evidence="7" id="KW-0472">Membrane</keyword>
<dbReference type="GO" id="GO:0005886">
    <property type="term" value="C:plasma membrane"/>
    <property type="evidence" value="ECO:0007669"/>
    <property type="project" value="UniProtKB-SubCell"/>
</dbReference>
<dbReference type="Proteomes" id="UP000439903">
    <property type="component" value="Unassembled WGS sequence"/>
</dbReference>
<comment type="caution">
    <text evidence="8">The sequence shown here is derived from an EMBL/GenBank/DDBJ whole genome shotgun (WGS) entry which is preliminary data.</text>
</comment>
<dbReference type="EMBL" id="WTPW01001103">
    <property type="protein sequence ID" value="KAF0456454.1"/>
    <property type="molecule type" value="Genomic_DNA"/>
</dbReference>
<dbReference type="OrthoDB" id="2380312at2759"/>
<evidence type="ECO:0000256" key="7">
    <source>
        <dbReference type="ARBA" id="ARBA00023136"/>
    </source>
</evidence>
<protein>
    <submittedName>
        <fullName evidence="8">UPF0187-domain-containing protein</fullName>
    </submittedName>
</protein>
<evidence type="ECO:0000256" key="6">
    <source>
        <dbReference type="ARBA" id="ARBA00023065"/>
    </source>
</evidence>